<accession>A0A0F9MNS4</accession>
<name>A0A0F9MNS4_9ZZZZ</name>
<protein>
    <submittedName>
        <fullName evidence="1">Uncharacterized protein</fullName>
    </submittedName>
</protein>
<comment type="caution">
    <text evidence="1">The sequence shown here is derived from an EMBL/GenBank/DDBJ whole genome shotgun (WGS) entry which is preliminary data.</text>
</comment>
<evidence type="ECO:0000313" key="1">
    <source>
        <dbReference type="EMBL" id="KKN01082.1"/>
    </source>
</evidence>
<dbReference type="AlphaFoldDB" id="A0A0F9MNS4"/>
<reference evidence="1" key="1">
    <citation type="journal article" date="2015" name="Nature">
        <title>Complex archaea that bridge the gap between prokaryotes and eukaryotes.</title>
        <authorList>
            <person name="Spang A."/>
            <person name="Saw J.H."/>
            <person name="Jorgensen S.L."/>
            <person name="Zaremba-Niedzwiedzka K."/>
            <person name="Martijn J."/>
            <person name="Lind A.E."/>
            <person name="van Eijk R."/>
            <person name="Schleper C."/>
            <person name="Guy L."/>
            <person name="Ettema T.J."/>
        </authorList>
    </citation>
    <scope>NUCLEOTIDE SEQUENCE</scope>
</reference>
<gene>
    <name evidence="1" type="ORF">LCGC14_1131460</name>
</gene>
<proteinExistence type="predicted"/>
<organism evidence="1">
    <name type="scientific">marine sediment metagenome</name>
    <dbReference type="NCBI Taxonomy" id="412755"/>
    <lineage>
        <taxon>unclassified sequences</taxon>
        <taxon>metagenomes</taxon>
        <taxon>ecological metagenomes</taxon>
    </lineage>
</organism>
<dbReference type="EMBL" id="LAZR01005301">
    <property type="protein sequence ID" value="KKN01082.1"/>
    <property type="molecule type" value="Genomic_DNA"/>
</dbReference>
<sequence length="87" mass="9624">MKDRIQSGPTPIPPCEVCGEHPIFMWCTAAMPVSGGHCIHGEYQDHGFALCQKCRADIELPDDSVQKYLGKKKLAPANIERIDDGRT</sequence>